<protein>
    <submittedName>
        <fullName evidence="1">Uncharacterized protein</fullName>
    </submittedName>
</protein>
<organism evidence="1 2">
    <name type="scientific">Vagococcus vulneris</name>
    <dbReference type="NCBI Taxonomy" id="1977869"/>
    <lineage>
        <taxon>Bacteria</taxon>
        <taxon>Bacillati</taxon>
        <taxon>Bacillota</taxon>
        <taxon>Bacilli</taxon>
        <taxon>Lactobacillales</taxon>
        <taxon>Enterococcaceae</taxon>
        <taxon>Vagococcus</taxon>
    </lineage>
</organism>
<name>A0A430A0W0_9ENTE</name>
<comment type="caution">
    <text evidence="1">The sequence shown here is derived from an EMBL/GenBank/DDBJ whole genome shotgun (WGS) entry which is preliminary data.</text>
</comment>
<keyword evidence="2" id="KW-1185">Reference proteome</keyword>
<dbReference type="AlphaFoldDB" id="A0A430A0W0"/>
<reference evidence="1 2" key="1">
    <citation type="submission" date="2017-05" db="EMBL/GenBank/DDBJ databases">
        <title>Vagococcus spp. assemblies.</title>
        <authorList>
            <person name="Gulvik C.A."/>
        </authorList>
    </citation>
    <scope>NUCLEOTIDE SEQUENCE [LARGE SCALE GENOMIC DNA]</scope>
    <source>
        <strain evidence="1 2">SS1995</strain>
    </source>
</reference>
<dbReference type="EMBL" id="NGJS01000002">
    <property type="protein sequence ID" value="RSU00013.1"/>
    <property type="molecule type" value="Genomic_DNA"/>
</dbReference>
<proteinExistence type="predicted"/>
<evidence type="ECO:0000313" key="1">
    <source>
        <dbReference type="EMBL" id="RSU00013.1"/>
    </source>
</evidence>
<dbReference type="Proteomes" id="UP000287857">
    <property type="component" value="Unassembled WGS sequence"/>
</dbReference>
<dbReference type="OrthoDB" id="2195019at2"/>
<evidence type="ECO:0000313" key="2">
    <source>
        <dbReference type="Proteomes" id="UP000287857"/>
    </source>
</evidence>
<dbReference type="RefSeq" id="WP_125982963.1">
    <property type="nucleotide sequence ID" value="NZ_NGJS01000002.1"/>
</dbReference>
<accession>A0A430A0W0</accession>
<sequence length="61" mass="7128">MLQLELQENYHTSAFPFSEDYTADEMYLFYNNQGTVSLVTRNYGGNVGVEDQDTMMEYVEQ</sequence>
<gene>
    <name evidence="1" type="ORF">CBF37_01530</name>
</gene>